<dbReference type="InterPro" id="IPR023298">
    <property type="entry name" value="ATPase_P-typ_TM_dom_sf"/>
</dbReference>
<dbReference type="SUPFAM" id="SSF51294">
    <property type="entry name" value="Hedgehog/intein (Hint) domain"/>
    <property type="match status" value="1"/>
</dbReference>
<keyword evidence="12" id="KW-1185">Reference proteome</keyword>
<accession>A0A9Q0LBM5</accession>
<dbReference type="Pfam" id="PF05203">
    <property type="entry name" value="Hom_end_hint"/>
    <property type="match status" value="1"/>
</dbReference>
<feature type="transmembrane region" description="Helical" evidence="9">
    <location>
        <begin position="1312"/>
        <end position="1329"/>
    </location>
</feature>
<dbReference type="SUPFAM" id="SSF81653">
    <property type="entry name" value="Calcium ATPase, transduction domain A"/>
    <property type="match status" value="1"/>
</dbReference>
<evidence type="ECO:0000256" key="4">
    <source>
        <dbReference type="ARBA" id="ARBA00022741"/>
    </source>
</evidence>
<evidence type="ECO:0000256" key="7">
    <source>
        <dbReference type="ARBA" id="ARBA00022989"/>
    </source>
</evidence>
<feature type="transmembrane region" description="Helical" evidence="9">
    <location>
        <begin position="1207"/>
        <end position="1232"/>
    </location>
</feature>
<proteinExistence type="predicted"/>
<evidence type="ECO:0000313" key="12">
    <source>
        <dbReference type="Proteomes" id="UP001149090"/>
    </source>
</evidence>
<keyword evidence="7 9" id="KW-1133">Transmembrane helix</keyword>
<evidence type="ECO:0000256" key="3">
    <source>
        <dbReference type="ARBA" id="ARBA00022692"/>
    </source>
</evidence>
<dbReference type="Pfam" id="PF13246">
    <property type="entry name" value="Cation_ATPase"/>
    <property type="match status" value="1"/>
</dbReference>
<dbReference type="Proteomes" id="UP001149090">
    <property type="component" value="Unassembled WGS sequence"/>
</dbReference>
<evidence type="ECO:0000256" key="2">
    <source>
        <dbReference type="ARBA" id="ARBA00022475"/>
    </source>
</evidence>
<dbReference type="GO" id="GO:0005886">
    <property type="term" value="C:plasma membrane"/>
    <property type="evidence" value="ECO:0007669"/>
    <property type="project" value="UniProtKB-SubCell"/>
</dbReference>
<dbReference type="PANTHER" id="PTHR43294:SF21">
    <property type="entry name" value="CATION TRANSPORTING ATPASE"/>
    <property type="match status" value="1"/>
</dbReference>
<dbReference type="GO" id="GO:0030007">
    <property type="term" value="P:intracellular potassium ion homeostasis"/>
    <property type="evidence" value="ECO:0007669"/>
    <property type="project" value="TreeGrafter"/>
</dbReference>
<dbReference type="Gene3D" id="3.40.1110.10">
    <property type="entry name" value="Calcium-transporting ATPase, cytoplasmic domain N"/>
    <property type="match status" value="1"/>
</dbReference>
<dbReference type="PRINTS" id="PR00119">
    <property type="entry name" value="CATATPASE"/>
</dbReference>
<dbReference type="InterPro" id="IPR008250">
    <property type="entry name" value="ATPase_P-typ_transduc_dom_A_sf"/>
</dbReference>
<evidence type="ECO:0000256" key="1">
    <source>
        <dbReference type="ARBA" id="ARBA00004651"/>
    </source>
</evidence>
<dbReference type="GO" id="GO:0036376">
    <property type="term" value="P:sodium ion export across plasma membrane"/>
    <property type="evidence" value="ECO:0007669"/>
    <property type="project" value="TreeGrafter"/>
</dbReference>
<dbReference type="Pfam" id="PF00689">
    <property type="entry name" value="Cation_ATPase_C"/>
    <property type="match status" value="1"/>
</dbReference>
<dbReference type="InterPro" id="IPR036412">
    <property type="entry name" value="HAD-like_sf"/>
</dbReference>
<keyword evidence="2" id="KW-1003">Cell membrane</keyword>
<dbReference type="InterPro" id="IPR001757">
    <property type="entry name" value="P_typ_ATPase"/>
</dbReference>
<dbReference type="FunFam" id="2.70.150.10:FF:000003">
    <property type="entry name" value="Sodium/potassium-transporting ATPase subunit alpha"/>
    <property type="match status" value="1"/>
</dbReference>
<feature type="transmembrane region" description="Helical" evidence="9">
    <location>
        <begin position="1274"/>
        <end position="1292"/>
    </location>
</feature>
<dbReference type="GO" id="GO:0005524">
    <property type="term" value="F:ATP binding"/>
    <property type="evidence" value="ECO:0007669"/>
    <property type="project" value="UniProtKB-KW"/>
</dbReference>
<feature type="transmembrane region" description="Helical" evidence="9">
    <location>
        <begin position="1341"/>
        <end position="1358"/>
    </location>
</feature>
<evidence type="ECO:0000259" key="10">
    <source>
        <dbReference type="SMART" id="SM00831"/>
    </source>
</evidence>
<dbReference type="NCBIfam" id="TIGR01494">
    <property type="entry name" value="ATPase_P-type"/>
    <property type="match status" value="2"/>
</dbReference>
<comment type="subcellular location">
    <subcellularLocation>
        <location evidence="1">Cell membrane</location>
        <topology evidence="1">Multi-pass membrane protein</topology>
    </subcellularLocation>
</comment>
<comment type="caution">
    <text evidence="11">The sequence shown here is derived from an EMBL/GenBank/DDBJ whole genome shotgun (WGS) entry which is preliminary data.</text>
</comment>
<dbReference type="Gene3D" id="1.20.1110.10">
    <property type="entry name" value="Calcium-transporting ATPase, transmembrane domain"/>
    <property type="match status" value="3"/>
</dbReference>
<evidence type="ECO:0000256" key="5">
    <source>
        <dbReference type="ARBA" id="ARBA00022840"/>
    </source>
</evidence>
<dbReference type="InterPro" id="IPR023299">
    <property type="entry name" value="ATPase_P-typ_cyto_dom_N"/>
</dbReference>
<dbReference type="SUPFAM" id="SSF81660">
    <property type="entry name" value="Metal cation-transporting ATPase, ATP-binding domain N"/>
    <property type="match status" value="1"/>
</dbReference>
<dbReference type="PRINTS" id="PR00121">
    <property type="entry name" value="NAKATPASE"/>
</dbReference>
<dbReference type="GO" id="GO:0030908">
    <property type="term" value="P:protein splicing"/>
    <property type="evidence" value="ECO:0007669"/>
    <property type="project" value="InterPro"/>
</dbReference>
<dbReference type="Gene3D" id="2.170.16.10">
    <property type="entry name" value="Hedgehog/Intein (Hint) domain"/>
    <property type="match status" value="2"/>
</dbReference>
<keyword evidence="3 9" id="KW-0812">Transmembrane</keyword>
<dbReference type="Pfam" id="PF00122">
    <property type="entry name" value="E1-E2_ATPase"/>
    <property type="match status" value="1"/>
</dbReference>
<feature type="transmembrane region" description="Helical" evidence="9">
    <location>
        <begin position="157"/>
        <end position="175"/>
    </location>
</feature>
<dbReference type="Gene3D" id="2.70.150.10">
    <property type="entry name" value="Calcium-transporting ATPase, cytoplasmic transduction domain A"/>
    <property type="match status" value="1"/>
</dbReference>
<keyword evidence="5" id="KW-0067">ATP-binding</keyword>
<dbReference type="InterPro" id="IPR004014">
    <property type="entry name" value="ATPase_P-typ_cation-transptr_N"/>
</dbReference>
<dbReference type="GO" id="GO:0005391">
    <property type="term" value="F:P-type sodium:potassium-exchanging transporter activity"/>
    <property type="evidence" value="ECO:0007669"/>
    <property type="project" value="TreeGrafter"/>
</dbReference>
<dbReference type="PANTHER" id="PTHR43294">
    <property type="entry name" value="SODIUM/POTASSIUM-TRANSPORTING ATPASE SUBUNIT ALPHA"/>
    <property type="match status" value="1"/>
</dbReference>
<dbReference type="OrthoDB" id="3352408at2759"/>
<organism evidence="11 12">
    <name type="scientific">Anaeramoeba ignava</name>
    <name type="common">Anaerobic marine amoeba</name>
    <dbReference type="NCBI Taxonomy" id="1746090"/>
    <lineage>
        <taxon>Eukaryota</taxon>
        <taxon>Metamonada</taxon>
        <taxon>Anaeramoebidae</taxon>
        <taxon>Anaeramoeba</taxon>
    </lineage>
</organism>
<dbReference type="Pfam" id="PF08282">
    <property type="entry name" value="Hydrolase_3"/>
    <property type="match status" value="1"/>
</dbReference>
<evidence type="ECO:0000256" key="9">
    <source>
        <dbReference type="SAM" id="Phobius"/>
    </source>
</evidence>
<dbReference type="FunFam" id="1.20.1110.10:FF:000038">
    <property type="entry name" value="Sodium/potassium-transporting ATPase subunit alpha"/>
    <property type="match status" value="1"/>
</dbReference>
<evidence type="ECO:0000313" key="11">
    <source>
        <dbReference type="EMBL" id="KAJ5069892.1"/>
    </source>
</evidence>
<feature type="transmembrane region" description="Helical" evidence="9">
    <location>
        <begin position="375"/>
        <end position="398"/>
    </location>
</feature>
<dbReference type="FunFam" id="3.40.50.1000:FF:000083">
    <property type="entry name" value="Sodium/potassium-transporting ATPase subunit alpha"/>
    <property type="match status" value="1"/>
</dbReference>
<dbReference type="InterPro" id="IPR006068">
    <property type="entry name" value="ATPase_P-typ_cation-transptr_C"/>
</dbReference>
<dbReference type="GO" id="GO:0016887">
    <property type="term" value="F:ATP hydrolysis activity"/>
    <property type="evidence" value="ECO:0007669"/>
    <property type="project" value="InterPro"/>
</dbReference>
<evidence type="ECO:0000256" key="6">
    <source>
        <dbReference type="ARBA" id="ARBA00022967"/>
    </source>
</evidence>
<dbReference type="InterPro" id="IPR050510">
    <property type="entry name" value="Cation_transp_ATPase_P-type"/>
</dbReference>
<dbReference type="GO" id="GO:1902600">
    <property type="term" value="P:proton transmembrane transport"/>
    <property type="evidence" value="ECO:0007669"/>
    <property type="project" value="TreeGrafter"/>
</dbReference>
<keyword evidence="8 9" id="KW-0472">Membrane</keyword>
<dbReference type="SUPFAM" id="SSF81665">
    <property type="entry name" value="Calcium ATPase, transmembrane domain M"/>
    <property type="match status" value="1"/>
</dbReference>
<dbReference type="EMBL" id="JAPDFW010000101">
    <property type="protein sequence ID" value="KAJ5069892.1"/>
    <property type="molecule type" value="Genomic_DNA"/>
</dbReference>
<gene>
    <name evidence="11" type="ORF">M0811_11404</name>
</gene>
<dbReference type="InterPro" id="IPR007868">
    <property type="entry name" value="Hom_end_hint"/>
</dbReference>
<dbReference type="InterPro" id="IPR059000">
    <property type="entry name" value="ATPase_P-type_domA"/>
</dbReference>
<dbReference type="OMA" id="MFFLYMW"/>
<dbReference type="GO" id="GO:1990573">
    <property type="term" value="P:potassium ion import across plasma membrane"/>
    <property type="evidence" value="ECO:0007669"/>
    <property type="project" value="TreeGrafter"/>
</dbReference>
<name>A0A9Q0LBM5_ANAIG</name>
<keyword evidence="6" id="KW-1278">Translocase</keyword>
<feature type="transmembrane region" description="Helical" evidence="9">
    <location>
        <begin position="346"/>
        <end position="369"/>
    </location>
</feature>
<evidence type="ECO:0000256" key="8">
    <source>
        <dbReference type="ARBA" id="ARBA00023136"/>
    </source>
</evidence>
<dbReference type="SMART" id="SM00831">
    <property type="entry name" value="Cation_ATPase_N"/>
    <property type="match status" value="1"/>
</dbReference>
<dbReference type="InterPro" id="IPR036844">
    <property type="entry name" value="Hint_dom_sf"/>
</dbReference>
<dbReference type="GO" id="GO:0006883">
    <property type="term" value="P:intracellular sodium ion homeostasis"/>
    <property type="evidence" value="ECO:0007669"/>
    <property type="project" value="TreeGrafter"/>
</dbReference>
<sequence length="1379" mass="156430">MSDWVEIIETETEDDWISLQTDAELELVEKDHLVSPQQHFQPKPHVERQPELNFTKSFQMMLSFHEMSRKISQAKKDKKQGKKIKKDVLKDLKKEIEMNHHQIELDELYAFTGTDPNRGLTEEQARESLRVNGPNALKPPKQTPEIIKFLKQMTGGFSLLLLFGGILCFIGYGVDKSNKDYFYLGIVLVAVVLLTGIFSYYQEHKSAKIMEGFKKLVPQFSVVIRDGEQKTIDATQIVPGDIILIKSGDKIPADIRIIESADFQVDNSSLTGESDPQSRTPKCTNENPLETSNLAFYSTLATQGNAKGVAIFTGDSTVIGRIAGLAAATKTEDTPIRIEIRKFIRIISIVAIILGVIFFIFGIVIKYAWITNFVFVIGIIVANVPEGLLATVTVALTLTANRMSKRSVLVKNLESVETLGSTCTIASDKCLGLNTPVMMYDGSIKNVQEIKLGDKLMGDDNTPRNILSTTKGFGQMYRIIPQSADSFTANYCHILCLRSHFPTTTIFDTKESFIVQFNLNHNISYQEFPYLINNKNQVKEQVDKFVNFIKNQIKQKNKDLFVMENILKSNPKVNVDPYSLGVWIGAKELSKITKLSQIIPKQIQSQLSLNWNAPENLITTSTQDFLNNSINMNFDNGIPQEYRLDSQENRRRILTGILDSKQFLLSTDFNENELDFEFSSIEFKNDFKQLCNSLAVDLEIQSKQKEKEKCGRIYKCQLKSIENINSIKKTSYQEYYEQDQTFLIEDIGNDNFYGFEIDGNRRFILGDFTVTHNTGTLTQNKMSVSHLWYDDDIYSIDSTTDNYYENNKGDTFTNLMKISTLCNREVYQPDNKDKRAGNASELALINFFGPIFDTENVRESHPQIKELPFNSTNKFMLTIHQISPDSDHTIIMMKGAPERIISRCSTIMIGGKEEELTEEWRRKYQQSNEQLKGERVLGFCQLKLPYPKYTSSFPFDVSEFNFPVESGLCLVGLISLIDPPRPTVPEAVEKCKSAGIKVIMVTGDQPTTAKAIAKQVGIIWSETADEYATRKELKDMDEEDLDKILQFPQIVFARTSPQQKLLIVEGCQRRNEVVAVTGDGVNDSPALKKADIGIAMGIAGSDVSKEAADMILLDDNFSSIVNGVEEGRIIFDNLKKSIAYTLSSNIPEISPFLMFIILGLPLPLSTVLILCIDLGTDLIPAISLAYERAELDIMKRKPRNAKTDRLVTYKLISFSYLQIGMIQALAGFYTYFVVLGNYGFKPSSLVYLNQDWVSKSTFINGMDYESRVNALKNAQTAFFVSIVIVQWADLLICKTRRLSIFQQGMKNKMLNFGLFSETFLAALLCYIPWVNPVFGTEPIRFVHWLPGLPFSLYIFVYDELRKHYMRRKPGGWIEKNTYY</sequence>
<reference evidence="11" key="1">
    <citation type="submission" date="2022-10" db="EMBL/GenBank/DDBJ databases">
        <title>Novel sulphate-reducing endosymbionts in the free-living metamonad Anaeramoeba.</title>
        <authorList>
            <person name="Jerlstrom-Hultqvist J."/>
            <person name="Cepicka I."/>
            <person name="Gallot-Lavallee L."/>
            <person name="Salas-Leiva D."/>
            <person name="Curtis B.A."/>
            <person name="Zahonova K."/>
            <person name="Pipaliya S."/>
            <person name="Dacks J."/>
            <person name="Roger A.J."/>
        </authorList>
    </citation>
    <scope>NUCLEOTIDE SEQUENCE</scope>
    <source>
        <strain evidence="11">BMAN</strain>
    </source>
</reference>
<dbReference type="SUPFAM" id="SSF56784">
    <property type="entry name" value="HAD-like"/>
    <property type="match status" value="1"/>
</dbReference>
<dbReference type="Pfam" id="PF00690">
    <property type="entry name" value="Cation_ATPase_N"/>
    <property type="match status" value="1"/>
</dbReference>
<protein>
    <submittedName>
        <fullName evidence="11">Sodium/potassium-transporting atpase subunit alpha</fullName>
    </submittedName>
</protein>
<feature type="domain" description="Cation-transporting P-type ATPase N-terminal" evidence="10">
    <location>
        <begin position="99"/>
        <end position="173"/>
    </location>
</feature>
<keyword evidence="4" id="KW-0547">Nucleotide-binding</keyword>
<feature type="transmembrane region" description="Helical" evidence="9">
    <location>
        <begin position="181"/>
        <end position="201"/>
    </location>
</feature>